<protein>
    <recommendedName>
        <fullName evidence="3">Lectin</fullName>
    </recommendedName>
</protein>
<sequence length="293" mass="30783">MGHNFKAAEAYCIRLAPDCNVFAVNATNDLAVRNPAGLLATIQIKYTDGFTDTIVTDANWHSFTSVPNGFQNNDFDDSAWPPATIEGNYGVSPWNAVTIPSSASSTPLTLSDANWIWTNEVSGGNAPVGTRAFRKDITLPTGQRATSATFLVDADNGYTLYLQGNIVGSGDDFTSAQRYVADLEPSVSQISIAAFTANTGGPAGFIAAVELEMEDCDCGSVTSFVTDGTWKYSISPPSGFQNATFDASSWPNAVVEGKYGIAPWGNVPVPDTISTSVAPIPGAPAAMSAKVVQ</sequence>
<evidence type="ECO:0000313" key="2">
    <source>
        <dbReference type="Proteomes" id="UP000724874"/>
    </source>
</evidence>
<dbReference type="AlphaFoldDB" id="A0A9P5N9H9"/>
<dbReference type="EMBL" id="JADNYJ010000252">
    <property type="protein sequence ID" value="KAF8872917.1"/>
    <property type="molecule type" value="Genomic_DNA"/>
</dbReference>
<dbReference type="Gene3D" id="2.60.120.260">
    <property type="entry name" value="Galactose-binding domain-like"/>
    <property type="match status" value="2"/>
</dbReference>
<gene>
    <name evidence="1" type="ORF">CPB84DRAFT_1798854</name>
</gene>
<proteinExistence type="predicted"/>
<reference evidence="1" key="1">
    <citation type="submission" date="2020-11" db="EMBL/GenBank/DDBJ databases">
        <authorList>
            <consortium name="DOE Joint Genome Institute"/>
            <person name="Ahrendt S."/>
            <person name="Riley R."/>
            <person name="Andreopoulos W."/>
            <person name="LaButti K."/>
            <person name="Pangilinan J."/>
            <person name="Ruiz-duenas F.J."/>
            <person name="Barrasa J.M."/>
            <person name="Sanchez-Garcia M."/>
            <person name="Camarero S."/>
            <person name="Miyauchi S."/>
            <person name="Serrano A."/>
            <person name="Linde D."/>
            <person name="Babiker R."/>
            <person name="Drula E."/>
            <person name="Ayuso-Fernandez I."/>
            <person name="Pacheco R."/>
            <person name="Padilla G."/>
            <person name="Ferreira P."/>
            <person name="Barriuso J."/>
            <person name="Kellner H."/>
            <person name="Castanera R."/>
            <person name="Alfaro M."/>
            <person name="Ramirez L."/>
            <person name="Pisabarro A.G."/>
            <person name="Kuo A."/>
            <person name="Tritt A."/>
            <person name="Lipzen A."/>
            <person name="He G."/>
            <person name="Yan M."/>
            <person name="Ng V."/>
            <person name="Cullen D."/>
            <person name="Martin F."/>
            <person name="Rosso M.-N."/>
            <person name="Henrissat B."/>
            <person name="Hibbett D."/>
            <person name="Martinez A.T."/>
            <person name="Grigoriev I.V."/>
        </authorList>
    </citation>
    <scope>NUCLEOTIDE SEQUENCE</scope>
    <source>
        <strain evidence="1">AH 44721</strain>
    </source>
</reference>
<organism evidence="1 2">
    <name type="scientific">Gymnopilus junonius</name>
    <name type="common">Spectacular rustgill mushroom</name>
    <name type="synonym">Gymnopilus spectabilis subsp. junonius</name>
    <dbReference type="NCBI Taxonomy" id="109634"/>
    <lineage>
        <taxon>Eukaryota</taxon>
        <taxon>Fungi</taxon>
        <taxon>Dikarya</taxon>
        <taxon>Basidiomycota</taxon>
        <taxon>Agaricomycotina</taxon>
        <taxon>Agaricomycetes</taxon>
        <taxon>Agaricomycetidae</taxon>
        <taxon>Agaricales</taxon>
        <taxon>Agaricineae</taxon>
        <taxon>Hymenogastraceae</taxon>
        <taxon>Gymnopilus</taxon>
    </lineage>
</organism>
<accession>A0A9P5N9H9</accession>
<dbReference type="Proteomes" id="UP000724874">
    <property type="component" value="Unassembled WGS sequence"/>
</dbReference>
<comment type="caution">
    <text evidence="1">The sequence shown here is derived from an EMBL/GenBank/DDBJ whole genome shotgun (WGS) entry which is preliminary data.</text>
</comment>
<name>A0A9P5N9H9_GYMJU</name>
<keyword evidence="2" id="KW-1185">Reference proteome</keyword>
<dbReference type="OrthoDB" id="10036721at2759"/>
<evidence type="ECO:0000313" key="1">
    <source>
        <dbReference type="EMBL" id="KAF8872917.1"/>
    </source>
</evidence>
<evidence type="ECO:0008006" key="3">
    <source>
        <dbReference type="Google" id="ProtNLM"/>
    </source>
</evidence>